<comment type="caution">
    <text evidence="3">The sequence shown here is derived from an EMBL/GenBank/DDBJ whole genome shotgun (WGS) entry which is preliminary data.</text>
</comment>
<dbReference type="PANTHER" id="PTHR16026">
    <property type="entry name" value="CARTILAGE ACIDIC PROTEIN 1"/>
    <property type="match status" value="1"/>
</dbReference>
<dbReference type="SUPFAM" id="SSF69318">
    <property type="entry name" value="Integrin alpha N-terminal domain"/>
    <property type="match status" value="2"/>
</dbReference>
<accession>A0A4R6J0T5</accession>
<dbReference type="PROSITE" id="PS51257">
    <property type="entry name" value="PROKAR_LIPOPROTEIN"/>
    <property type="match status" value="1"/>
</dbReference>
<dbReference type="InterPro" id="IPR027039">
    <property type="entry name" value="Crtac1"/>
</dbReference>
<proteinExistence type="predicted"/>
<keyword evidence="4" id="KW-1185">Reference proteome</keyword>
<dbReference type="Pfam" id="PF13517">
    <property type="entry name" value="FG-GAP_3"/>
    <property type="match status" value="5"/>
</dbReference>
<evidence type="ECO:0000259" key="2">
    <source>
        <dbReference type="Pfam" id="PF07593"/>
    </source>
</evidence>
<gene>
    <name evidence="3" type="ORF">BC659_0909</name>
</gene>
<dbReference type="Proteomes" id="UP000295741">
    <property type="component" value="Unassembled WGS sequence"/>
</dbReference>
<dbReference type="RefSeq" id="WP_133473450.1">
    <property type="nucleotide sequence ID" value="NZ_SNWP01000010.1"/>
</dbReference>
<evidence type="ECO:0000313" key="4">
    <source>
        <dbReference type="Proteomes" id="UP000295741"/>
    </source>
</evidence>
<sequence length="1113" mass="124535">MEKKSLYSIVGLLIFLLAGCSQKKTLSVFTPLNHEATGLHFSNTLQPTPEFNLFSYMYFYNGAGVGAGDFNNDGLVDLFFAANQQNNALYLNAGNMKFTDVTKEAHIPADGAWSTGVSVVDINNDGLLDIYVCRVGKYKTLKGKNQLLVCTGIGANKIPVYEDRAAEYGLDFSGFSTQAAFLDYDGDGDLDMFLLNHSVNHDGNYAPRDLFINTYDSLAGQRLYRNDQQQGADGKQKTVFTNVTQKAGINGSKIGYGLGVTVADINLDGWPDIYVGNDFHENDYLYINQQNGTFAEKGAEQLMHTSQFSMGVDVADINNDAYPEIISMDMLPYDPYMLKRSMAEDDYNIYQQKLQYGYTHQYARNNLQYNRKNGHFSEIGQYAGIHATDWSWASLWMDFDNDGLKDLFVSNGIPKRMNDIDYINYVSGGELQEKLKNNTLQDKDIALINKFPEIKIPNQFYRNKGNLSFDNLTDSIDNNLPTFSNGSVYADLDNDGDLDLVVNNINDPVLVYENKTNTKKEQKDFAKLILKGDSTNTMAIGTKLLVYGEGQVYSYENFPVHGFLSSMQLPLQAGLKNITVDSALLIWPDRTYQSVQLTKGSVGEIAYKKGLPAFNFNRLNQQLTSPQTVLQDITASTGINYRHEENLFNEFDREPLIPHMISTEGPALAVADINHDGLEDVFVGSSKGYRNALYIQNKNGTFIRSVQPAMDKDSMWENVDAIWVDVNNDQAMDLVIASGGNEYYGEDEHLQPLLYMNDGRGNLRKKDFAFPPGMNTQSKVIAHDINGDGNIDLFFAGRSVTYAYGMPARSYLFLNDGYGNFKDVTTEFASSLIQPGGFISSAQWVDLNKDGQKDLLLSYVWGGIEALVKQGNQYVQQTITAKKGWWQTVYADDIDGDGDVDLIAGNFGANSRVKASEKYPVRMYMNDFDDNSRVEQIMTYYVNGTEMPLSSKLQLEKSIPLLKKKYLYAADFAKAELKQLFAPQKFEKAYQLEANCFDHLLLLNEGNMKFTASALPYETQFSQLRSVVKIDNGTQPQWLTMGNFFANNVEIGRQDADFGNLLSYEKGKGLKISSSAIPPITGQVRNAKPIMINNKKAYVLARNNATVIVLGKN</sequence>
<dbReference type="Gene3D" id="2.130.10.130">
    <property type="entry name" value="Integrin alpha, N-terminal"/>
    <property type="match status" value="4"/>
</dbReference>
<evidence type="ECO:0000256" key="1">
    <source>
        <dbReference type="ARBA" id="ARBA00022729"/>
    </source>
</evidence>
<keyword evidence="1" id="KW-0732">Signal</keyword>
<dbReference type="EMBL" id="SNWP01000010">
    <property type="protein sequence ID" value="TDO28829.1"/>
    <property type="molecule type" value="Genomic_DNA"/>
</dbReference>
<dbReference type="InterPro" id="IPR013517">
    <property type="entry name" value="FG-GAP"/>
</dbReference>
<dbReference type="InterPro" id="IPR028994">
    <property type="entry name" value="Integrin_alpha_N"/>
</dbReference>
<organism evidence="3 4">
    <name type="scientific">Sediminibacterium goheungense</name>
    <dbReference type="NCBI Taxonomy" id="1086393"/>
    <lineage>
        <taxon>Bacteria</taxon>
        <taxon>Pseudomonadati</taxon>
        <taxon>Bacteroidota</taxon>
        <taxon>Chitinophagia</taxon>
        <taxon>Chitinophagales</taxon>
        <taxon>Chitinophagaceae</taxon>
        <taxon>Sediminibacterium</taxon>
    </lineage>
</organism>
<dbReference type="AlphaFoldDB" id="A0A4R6J0T5"/>
<dbReference type="OrthoDB" id="600363at2"/>
<dbReference type="PANTHER" id="PTHR16026:SF0">
    <property type="entry name" value="CARTILAGE ACIDIC PROTEIN 1"/>
    <property type="match status" value="1"/>
</dbReference>
<dbReference type="InterPro" id="IPR011519">
    <property type="entry name" value="UnbV_ASPIC"/>
</dbReference>
<evidence type="ECO:0000313" key="3">
    <source>
        <dbReference type="EMBL" id="TDO28829.1"/>
    </source>
</evidence>
<reference evidence="3 4" key="1">
    <citation type="submission" date="2019-03" db="EMBL/GenBank/DDBJ databases">
        <title>Genomic Encyclopedia of Archaeal and Bacterial Type Strains, Phase II (KMG-II): from individual species to whole genera.</title>
        <authorList>
            <person name="Goeker M."/>
        </authorList>
    </citation>
    <scope>NUCLEOTIDE SEQUENCE [LARGE SCALE GENOMIC DNA]</scope>
    <source>
        <strain evidence="3 4">DSM 28323</strain>
    </source>
</reference>
<feature type="domain" description="ASPIC/UnbV" evidence="2">
    <location>
        <begin position="539"/>
        <end position="595"/>
    </location>
</feature>
<name>A0A4R6J0T5_9BACT</name>
<protein>
    <submittedName>
        <fullName evidence="3">ASPIC/UnbV protein</fullName>
    </submittedName>
</protein>
<dbReference type="Pfam" id="PF07593">
    <property type="entry name" value="UnbV_ASPIC"/>
    <property type="match status" value="1"/>
</dbReference>